<dbReference type="GO" id="GO:0016020">
    <property type="term" value="C:membrane"/>
    <property type="evidence" value="ECO:0007669"/>
    <property type="project" value="TreeGrafter"/>
</dbReference>
<keyword evidence="5" id="KW-1185">Reference proteome</keyword>
<gene>
    <name evidence="4" type="ORF">H0264_15320</name>
</gene>
<dbReference type="PANTHER" id="PTHR44196">
    <property type="entry name" value="DEHYDROGENASE/REDUCTASE SDR FAMILY MEMBER 7B"/>
    <property type="match status" value="1"/>
</dbReference>
<dbReference type="Pfam" id="PF00106">
    <property type="entry name" value="adh_short"/>
    <property type="match status" value="1"/>
</dbReference>
<dbReference type="CDD" id="cd05233">
    <property type="entry name" value="SDR_c"/>
    <property type="match status" value="1"/>
</dbReference>
<dbReference type="RefSeq" id="WP_181584580.1">
    <property type="nucleotide sequence ID" value="NZ_CP059399.1"/>
</dbReference>
<evidence type="ECO:0000256" key="2">
    <source>
        <dbReference type="ARBA" id="ARBA00023002"/>
    </source>
</evidence>
<dbReference type="KEGG" id="nhu:H0264_15320"/>
<protein>
    <submittedName>
        <fullName evidence="4">SDR family NAD(P)-dependent oxidoreductase</fullName>
    </submittedName>
</protein>
<dbReference type="PANTHER" id="PTHR44196:SF1">
    <property type="entry name" value="DEHYDROGENASE_REDUCTASE SDR FAMILY MEMBER 7B"/>
    <property type="match status" value="1"/>
</dbReference>
<dbReference type="GO" id="GO:0016491">
    <property type="term" value="F:oxidoreductase activity"/>
    <property type="evidence" value="ECO:0007669"/>
    <property type="project" value="UniProtKB-KW"/>
</dbReference>
<organism evidence="4 5">
    <name type="scientific">Nocardia huaxiensis</name>
    <dbReference type="NCBI Taxonomy" id="2755382"/>
    <lineage>
        <taxon>Bacteria</taxon>
        <taxon>Bacillati</taxon>
        <taxon>Actinomycetota</taxon>
        <taxon>Actinomycetes</taxon>
        <taxon>Mycobacteriales</taxon>
        <taxon>Nocardiaceae</taxon>
        <taxon>Nocardia</taxon>
    </lineage>
</organism>
<evidence type="ECO:0000313" key="4">
    <source>
        <dbReference type="EMBL" id="QLY33416.1"/>
    </source>
</evidence>
<evidence type="ECO:0000313" key="5">
    <source>
        <dbReference type="Proteomes" id="UP000515512"/>
    </source>
</evidence>
<name>A0A7D6VMT8_9NOCA</name>
<comment type="similarity">
    <text evidence="1 3">Belongs to the short-chain dehydrogenases/reductases (SDR) family.</text>
</comment>
<dbReference type="SUPFAM" id="SSF51735">
    <property type="entry name" value="NAD(P)-binding Rossmann-fold domains"/>
    <property type="match status" value="1"/>
</dbReference>
<dbReference type="Gene3D" id="3.40.50.720">
    <property type="entry name" value="NAD(P)-binding Rossmann-like Domain"/>
    <property type="match status" value="1"/>
</dbReference>
<sequence>MSTSLDAGPNNRLAAGPIGRAVAWLVGPRPYKNRARLRREVDGKVAVVTGASFGVGEATARILADAGATVVLGARSAEQLNLIVTEIKAAGGQAVAIPLDLASEDSVKAFAEQVLTQFGQVDYLVHNAGKSLRRSIHLSYDRPKDLNATTAANYLGPMRLTLALLPKMRERGCGHIVNVSTAGLMFPVAPKWGFYLSSKAAFDIWIRSVAMEARPDGVTLTSFYAGAMFTRMSAPSGWVSALPGHSARDAGYIIARAIVRKPRTLAPAVVWPLSVLVPLLRTPLEIGATFLYRFLGDTKASLASAAKEAGNVA</sequence>
<proteinExistence type="inferred from homology"/>
<dbReference type="AlphaFoldDB" id="A0A7D6VMT8"/>
<dbReference type="EMBL" id="CP059399">
    <property type="protein sequence ID" value="QLY33416.1"/>
    <property type="molecule type" value="Genomic_DNA"/>
</dbReference>
<dbReference type="Proteomes" id="UP000515512">
    <property type="component" value="Chromosome"/>
</dbReference>
<dbReference type="InterPro" id="IPR002347">
    <property type="entry name" value="SDR_fam"/>
</dbReference>
<dbReference type="PRINTS" id="PR00081">
    <property type="entry name" value="GDHRDH"/>
</dbReference>
<evidence type="ECO:0000256" key="1">
    <source>
        <dbReference type="ARBA" id="ARBA00006484"/>
    </source>
</evidence>
<reference evidence="4 5" key="1">
    <citation type="submission" date="2020-07" db="EMBL/GenBank/DDBJ databases">
        <authorList>
            <person name="Zhuang K."/>
            <person name="Ran Y."/>
        </authorList>
    </citation>
    <scope>NUCLEOTIDE SEQUENCE [LARGE SCALE GENOMIC DNA]</scope>
    <source>
        <strain evidence="4 5">WCH-YHL-001</strain>
    </source>
</reference>
<keyword evidence="2" id="KW-0560">Oxidoreductase</keyword>
<dbReference type="PRINTS" id="PR00080">
    <property type="entry name" value="SDRFAMILY"/>
</dbReference>
<evidence type="ECO:0000256" key="3">
    <source>
        <dbReference type="RuleBase" id="RU000363"/>
    </source>
</evidence>
<accession>A0A7D6VMT8</accession>
<dbReference type="InterPro" id="IPR036291">
    <property type="entry name" value="NAD(P)-bd_dom_sf"/>
</dbReference>